<feature type="region of interest" description="Disordered" evidence="1">
    <location>
        <begin position="24"/>
        <end position="71"/>
    </location>
</feature>
<dbReference type="GeneID" id="89955914"/>
<organism evidence="2 3">
    <name type="scientific">Mucor velutinosus</name>
    <dbReference type="NCBI Taxonomy" id="708070"/>
    <lineage>
        <taxon>Eukaryota</taxon>
        <taxon>Fungi</taxon>
        <taxon>Fungi incertae sedis</taxon>
        <taxon>Mucoromycota</taxon>
        <taxon>Mucoromycotina</taxon>
        <taxon>Mucoromycetes</taxon>
        <taxon>Mucorales</taxon>
        <taxon>Mucorineae</taxon>
        <taxon>Mucoraceae</taxon>
        <taxon>Mucor</taxon>
    </lineage>
</organism>
<keyword evidence="3" id="KW-1185">Reference proteome</keyword>
<reference evidence="2 3" key="1">
    <citation type="submission" date="2022-11" db="EMBL/GenBank/DDBJ databases">
        <title>Mucor velutinosus strain NIH1002 WGS.</title>
        <authorList>
            <person name="Subramanian P."/>
            <person name="Mullikin J.C."/>
            <person name="Segre J.A."/>
            <person name="Zelazny A.M."/>
        </authorList>
    </citation>
    <scope>NUCLEOTIDE SEQUENCE [LARGE SCALE GENOMIC DNA]</scope>
    <source>
        <strain evidence="2 3">NIH1002</strain>
    </source>
</reference>
<evidence type="ECO:0000313" key="3">
    <source>
        <dbReference type="Proteomes" id="UP001304243"/>
    </source>
</evidence>
<protein>
    <submittedName>
        <fullName evidence="2">Uncharacterized protein</fullName>
    </submittedName>
</protein>
<dbReference type="AlphaFoldDB" id="A0AAN7D576"/>
<evidence type="ECO:0000313" key="2">
    <source>
        <dbReference type="EMBL" id="KAK4511023.1"/>
    </source>
</evidence>
<feature type="compositionally biased region" description="Basic and acidic residues" evidence="1">
    <location>
        <begin position="47"/>
        <end position="71"/>
    </location>
</feature>
<evidence type="ECO:0000256" key="1">
    <source>
        <dbReference type="SAM" id="MobiDB-lite"/>
    </source>
</evidence>
<comment type="caution">
    <text evidence="2">The sequence shown here is derived from an EMBL/GenBank/DDBJ whole genome shotgun (WGS) entry which is preliminary data.</text>
</comment>
<accession>A0AAN7D576</accession>
<sequence length="71" mass="7786">MNAISGAQAKIKEATYCLSPTEIDQKSTAAAATPAPSKNRRMNNNRDQIKTKEATTRHDEPKKQTAEVAEK</sequence>
<gene>
    <name evidence="2" type="ORF">ATC70_012228</name>
</gene>
<dbReference type="RefSeq" id="XP_064677689.1">
    <property type="nucleotide sequence ID" value="XM_064831409.1"/>
</dbReference>
<proteinExistence type="predicted"/>
<feature type="compositionally biased region" description="Low complexity" evidence="1">
    <location>
        <begin position="26"/>
        <end position="37"/>
    </location>
</feature>
<dbReference type="EMBL" id="JASEJX010000030">
    <property type="protein sequence ID" value="KAK4511023.1"/>
    <property type="molecule type" value="Genomic_DNA"/>
</dbReference>
<name>A0AAN7D576_9FUNG</name>
<dbReference type="Proteomes" id="UP001304243">
    <property type="component" value="Unassembled WGS sequence"/>
</dbReference>